<comment type="function">
    <text evidence="3">May catalyze the cis-trans isomerization of proline imidic peptide bonds in oligopeptides thereby assisting the folding of proteins. May also function as a chaperone, playing a role in intracellular transport of proteins. May also have a protein ubiquitin ligase activity acting as an E3 ubiquitin protein ligase or as a ubiquitin-ubiquitin ligase promoting elongation of ubiquitin chains on proteins.</text>
</comment>
<evidence type="ECO:0000256" key="11">
    <source>
        <dbReference type="SAM" id="MobiDB-lite"/>
    </source>
</evidence>
<evidence type="ECO:0000256" key="5">
    <source>
        <dbReference type="ARBA" id="ARBA00007930"/>
    </source>
</evidence>
<evidence type="ECO:0000313" key="14">
    <source>
        <dbReference type="EMBL" id="KAK9834482.1"/>
    </source>
</evidence>
<evidence type="ECO:0008006" key="16">
    <source>
        <dbReference type="Google" id="ProtNLM"/>
    </source>
</evidence>
<proteinExistence type="inferred from homology"/>
<evidence type="ECO:0000256" key="3">
    <source>
        <dbReference type="ARBA" id="ARBA00003697"/>
    </source>
</evidence>
<evidence type="ECO:0000256" key="7">
    <source>
        <dbReference type="ARBA" id="ARBA00022786"/>
    </source>
</evidence>
<dbReference type="PROSITE" id="PS51698">
    <property type="entry name" value="U_BOX"/>
    <property type="match status" value="1"/>
</dbReference>
<accession>A0AAW1RMI5</accession>
<dbReference type="PANTHER" id="PTHR45625:SF1">
    <property type="entry name" value="RING-TYPE E3 UBIQUITIN-PROTEIN LIGASE PPIL2"/>
    <property type="match status" value="1"/>
</dbReference>
<dbReference type="InterPro" id="IPR013083">
    <property type="entry name" value="Znf_RING/FYVE/PHD"/>
</dbReference>
<organism evidence="14 15">
    <name type="scientific">Apatococcus lobatus</name>
    <dbReference type="NCBI Taxonomy" id="904363"/>
    <lineage>
        <taxon>Eukaryota</taxon>
        <taxon>Viridiplantae</taxon>
        <taxon>Chlorophyta</taxon>
        <taxon>core chlorophytes</taxon>
        <taxon>Trebouxiophyceae</taxon>
        <taxon>Chlorellales</taxon>
        <taxon>Chlorellaceae</taxon>
        <taxon>Apatococcus</taxon>
    </lineage>
</organism>
<gene>
    <name evidence="14" type="ORF">WJX74_002655</name>
</gene>
<dbReference type="PRINTS" id="PR00153">
    <property type="entry name" value="CSAPPISMRASE"/>
</dbReference>
<keyword evidence="7" id="KW-0833">Ubl conjugation pathway</keyword>
<keyword evidence="10" id="KW-0539">Nucleus</keyword>
<dbReference type="Proteomes" id="UP001438707">
    <property type="component" value="Unassembled WGS sequence"/>
</dbReference>
<dbReference type="FunFam" id="3.30.40.10:FF:000079">
    <property type="entry name" value="Peptidyl-prolyl cis-trans isomerase 2"/>
    <property type="match status" value="1"/>
</dbReference>
<dbReference type="InterPro" id="IPR044666">
    <property type="entry name" value="Cyclophilin_A-like"/>
</dbReference>
<evidence type="ECO:0000256" key="2">
    <source>
        <dbReference type="ARBA" id="ARBA00000971"/>
    </source>
</evidence>
<reference evidence="14 15" key="1">
    <citation type="journal article" date="2024" name="Nat. Commun.">
        <title>Phylogenomics reveals the evolutionary origins of lichenization in chlorophyte algae.</title>
        <authorList>
            <person name="Puginier C."/>
            <person name="Libourel C."/>
            <person name="Otte J."/>
            <person name="Skaloud P."/>
            <person name="Haon M."/>
            <person name="Grisel S."/>
            <person name="Petersen M."/>
            <person name="Berrin J.G."/>
            <person name="Delaux P.M."/>
            <person name="Dal Grande F."/>
            <person name="Keller J."/>
        </authorList>
    </citation>
    <scope>NUCLEOTIDE SEQUENCE [LARGE SCALE GENOMIC DNA]</scope>
    <source>
        <strain evidence="14 15">SAG 2145</strain>
    </source>
</reference>
<keyword evidence="8" id="KW-0697">Rotamase</keyword>
<name>A0AAW1RMI5_9CHLO</name>
<dbReference type="PANTHER" id="PTHR45625">
    <property type="entry name" value="PEPTIDYL-PROLYL CIS-TRANS ISOMERASE-RELATED"/>
    <property type="match status" value="1"/>
</dbReference>
<evidence type="ECO:0000256" key="9">
    <source>
        <dbReference type="ARBA" id="ARBA00023235"/>
    </source>
</evidence>
<dbReference type="EMBL" id="JALJOS010000009">
    <property type="protein sequence ID" value="KAK9834482.1"/>
    <property type="molecule type" value="Genomic_DNA"/>
</dbReference>
<feature type="domain" description="PPIase cyclophilin-type" evidence="12">
    <location>
        <begin position="377"/>
        <end position="524"/>
    </location>
</feature>
<feature type="domain" description="U-box" evidence="13">
    <location>
        <begin position="34"/>
        <end position="107"/>
    </location>
</feature>
<feature type="region of interest" description="Disordered" evidence="11">
    <location>
        <begin position="531"/>
        <end position="596"/>
    </location>
</feature>
<comment type="catalytic activity">
    <reaction evidence="2">
        <text>[protein]-peptidylproline (omega=180) = [protein]-peptidylproline (omega=0)</text>
        <dbReference type="Rhea" id="RHEA:16237"/>
        <dbReference type="Rhea" id="RHEA-COMP:10747"/>
        <dbReference type="Rhea" id="RHEA-COMP:10748"/>
        <dbReference type="ChEBI" id="CHEBI:83833"/>
        <dbReference type="ChEBI" id="CHEBI:83834"/>
        <dbReference type="EC" id="5.2.1.8"/>
    </reaction>
</comment>
<evidence type="ECO:0000313" key="15">
    <source>
        <dbReference type="Proteomes" id="UP001438707"/>
    </source>
</evidence>
<comment type="catalytic activity">
    <reaction evidence="1">
        <text>S-ubiquitinyl-[E2 ubiquitin-conjugating enzyme]-L-cysteine + [acceptor protein]-L-lysine = [E2 ubiquitin-conjugating enzyme]-L-cysteine + N(6)-ubiquitinyl-[acceptor protein]-L-lysine.</text>
        <dbReference type="EC" id="2.3.2.27"/>
    </reaction>
</comment>
<feature type="region of interest" description="Disordered" evidence="11">
    <location>
        <begin position="240"/>
        <end position="328"/>
    </location>
</feature>
<dbReference type="SUPFAM" id="SSF57850">
    <property type="entry name" value="RING/U-box"/>
    <property type="match status" value="1"/>
</dbReference>
<dbReference type="PROSITE" id="PS50072">
    <property type="entry name" value="CSA_PPIASE_2"/>
    <property type="match status" value="1"/>
</dbReference>
<dbReference type="CDD" id="cd16663">
    <property type="entry name" value="RING-Ubox_PPIL2"/>
    <property type="match status" value="1"/>
</dbReference>
<dbReference type="InterPro" id="IPR029000">
    <property type="entry name" value="Cyclophilin-like_dom_sf"/>
</dbReference>
<evidence type="ECO:0000259" key="12">
    <source>
        <dbReference type="PROSITE" id="PS50072"/>
    </source>
</evidence>
<dbReference type="InterPro" id="IPR026951">
    <property type="entry name" value="PPIL2_U-box_dom"/>
</dbReference>
<dbReference type="AlphaFoldDB" id="A0AAW1RMI5"/>
<dbReference type="InterPro" id="IPR020892">
    <property type="entry name" value="Cyclophilin-type_PPIase_CS"/>
</dbReference>
<protein>
    <recommendedName>
        <fullName evidence="16">RING-type E3 ubiquitin transferase</fullName>
    </recommendedName>
</protein>
<comment type="caution">
    <text evidence="14">The sequence shown here is derived from an EMBL/GenBank/DDBJ whole genome shotgun (WGS) entry which is preliminary data.</text>
</comment>
<dbReference type="FunFam" id="2.40.100.10:FF:000014">
    <property type="entry name" value="Peptidyl-prolyl cis-trans isomerase cyp65"/>
    <property type="match status" value="1"/>
</dbReference>
<evidence type="ECO:0000259" key="13">
    <source>
        <dbReference type="PROSITE" id="PS51698"/>
    </source>
</evidence>
<dbReference type="GO" id="GO:0006457">
    <property type="term" value="P:protein folding"/>
    <property type="evidence" value="ECO:0007669"/>
    <property type="project" value="InterPro"/>
</dbReference>
<dbReference type="SUPFAM" id="SSF50891">
    <property type="entry name" value="Cyclophilin-like"/>
    <property type="match status" value="1"/>
</dbReference>
<dbReference type="GO" id="GO:0061630">
    <property type="term" value="F:ubiquitin protein ligase activity"/>
    <property type="evidence" value="ECO:0007669"/>
    <property type="project" value="UniProtKB-EC"/>
</dbReference>
<dbReference type="Gene3D" id="3.30.40.10">
    <property type="entry name" value="Zinc/RING finger domain, C3HC4 (zinc finger)"/>
    <property type="match status" value="1"/>
</dbReference>
<comment type="subcellular location">
    <subcellularLocation>
        <location evidence="4">Nucleus</location>
    </subcellularLocation>
</comment>
<dbReference type="Pfam" id="PF04641">
    <property type="entry name" value="Rtf2"/>
    <property type="match status" value="1"/>
</dbReference>
<dbReference type="GO" id="GO:0000209">
    <property type="term" value="P:protein polyubiquitination"/>
    <property type="evidence" value="ECO:0007669"/>
    <property type="project" value="TreeGrafter"/>
</dbReference>
<dbReference type="Pfam" id="PF00160">
    <property type="entry name" value="Pro_isomerase"/>
    <property type="match status" value="1"/>
</dbReference>
<feature type="compositionally biased region" description="Basic and acidic residues" evidence="11">
    <location>
        <begin position="536"/>
        <end position="550"/>
    </location>
</feature>
<evidence type="ECO:0000256" key="1">
    <source>
        <dbReference type="ARBA" id="ARBA00000900"/>
    </source>
</evidence>
<feature type="compositionally biased region" description="Low complexity" evidence="11">
    <location>
        <begin position="265"/>
        <end position="277"/>
    </location>
</feature>
<evidence type="ECO:0000256" key="4">
    <source>
        <dbReference type="ARBA" id="ARBA00004123"/>
    </source>
</evidence>
<dbReference type="SMART" id="SM00504">
    <property type="entry name" value="Ubox"/>
    <property type="match status" value="1"/>
</dbReference>
<keyword evidence="9" id="KW-0413">Isomerase</keyword>
<evidence type="ECO:0000256" key="6">
    <source>
        <dbReference type="ARBA" id="ARBA00022679"/>
    </source>
</evidence>
<comment type="similarity">
    <text evidence="5">Belongs to the cyclophilin-type PPIase family. PPIL2 subfamily.</text>
</comment>
<evidence type="ECO:0000256" key="10">
    <source>
        <dbReference type="ARBA" id="ARBA00023242"/>
    </source>
</evidence>
<evidence type="ECO:0000256" key="8">
    <source>
        <dbReference type="ARBA" id="ARBA00023110"/>
    </source>
</evidence>
<keyword evidence="15" id="KW-1185">Reference proteome</keyword>
<feature type="compositionally biased region" description="Low complexity" evidence="11">
    <location>
        <begin position="609"/>
        <end position="624"/>
    </location>
</feature>
<sequence length="658" mass="71540">MGRKSKAKDRAYLTRTEWQTEGGGYKDKSHGVFKQLPFFCCAISLQPFEDPMCTSDGIVYDIEHVVPYIRKFHRHPVLGEPLELKDLIKLNFHKNAEGQYHCPVLHKVFTEHTHIAAVKTTGHVYSFEALQELNIKSKNWKDLLTDAAFSRKDIIHIQDPLNLAGRNLEAFDHIKKDLRVVDDEELARQQQDPMHSLKNLSDDAKRALGKLGTEEAAMALEVGGGGSKAQAERVRASARFAAAAAEGRTMRDGPDPRLQPPKQENAAAKANFKPGAATWNTDDPKQAPPGQRPEDRKKKPSAAAVAAEKAAAEKKAGEKQAPQPYLTDAKYTTDDFRTSGAAARSFTSTAVNVVTQNTRARVRVERKPKKKGYMRLHTSLGDLNVELHCDIVPRTCENFFVLAESGYYSNTIFHRSIRNFMIQGGDPTGTGTGGESIYGPTFKDELDSRLLHSGRGVLSMANSGKDTNGSQFFILYKSAHHLDYKHTVFGKVVGGFEVLTAMEKVTVGDEDRPNQPISITGATVFVNPFKDEEEEERKAAEKAQKEKERSAAPLAGDDLVGSWYSNPGGGASGSGRHQAEDGAGPTPPTPLANGLRVGKYLPTSAVASKAAAAAAAGAPEQRAANELSQTNGAAGSNGPGPPPAKKQKQQGYGNFDAW</sequence>
<dbReference type="GO" id="GO:0071013">
    <property type="term" value="C:catalytic step 2 spliceosome"/>
    <property type="evidence" value="ECO:0007669"/>
    <property type="project" value="TreeGrafter"/>
</dbReference>
<dbReference type="Gene3D" id="2.40.100.10">
    <property type="entry name" value="Cyclophilin-like"/>
    <property type="match status" value="1"/>
</dbReference>
<dbReference type="InterPro" id="IPR003613">
    <property type="entry name" value="Ubox_domain"/>
</dbReference>
<dbReference type="InterPro" id="IPR002130">
    <property type="entry name" value="Cyclophilin-type_PPIase_dom"/>
</dbReference>
<feature type="region of interest" description="Disordered" evidence="11">
    <location>
        <begin position="609"/>
        <end position="658"/>
    </location>
</feature>
<dbReference type="GO" id="GO:0003755">
    <property type="term" value="F:peptidyl-prolyl cis-trans isomerase activity"/>
    <property type="evidence" value="ECO:0007669"/>
    <property type="project" value="UniProtKB-KW"/>
</dbReference>
<keyword evidence="6" id="KW-0808">Transferase</keyword>
<dbReference type="PROSITE" id="PS00170">
    <property type="entry name" value="CSA_PPIASE_1"/>
    <property type="match status" value="1"/>
</dbReference>